<organism evidence="8">
    <name type="scientific">marine metagenome</name>
    <dbReference type="NCBI Taxonomy" id="408172"/>
    <lineage>
        <taxon>unclassified sequences</taxon>
        <taxon>metagenomes</taxon>
        <taxon>ecological metagenomes</taxon>
    </lineage>
</organism>
<protein>
    <recommendedName>
        <fullName evidence="9">Enoyl reductase (ER) domain-containing protein</fullName>
    </recommendedName>
</protein>
<dbReference type="PANTHER" id="PTHR43350">
    <property type="entry name" value="NAD-DEPENDENT ALCOHOL DEHYDROGENASE"/>
    <property type="match status" value="1"/>
</dbReference>
<feature type="domain" description="Alcohol dehydrogenase-like C-terminal" evidence="6">
    <location>
        <begin position="183"/>
        <end position="303"/>
    </location>
</feature>
<accession>A0A381XF13</accession>
<evidence type="ECO:0000256" key="1">
    <source>
        <dbReference type="ARBA" id="ARBA00001947"/>
    </source>
</evidence>
<dbReference type="PANTHER" id="PTHR43350:SF19">
    <property type="entry name" value="D-GULOSIDE 3-DEHYDROGENASE"/>
    <property type="match status" value="1"/>
</dbReference>
<evidence type="ECO:0008006" key="9">
    <source>
        <dbReference type="Google" id="ProtNLM"/>
    </source>
</evidence>
<feature type="non-terminal residue" evidence="8">
    <location>
        <position position="536"/>
    </location>
</feature>
<evidence type="ECO:0000256" key="2">
    <source>
        <dbReference type="ARBA" id="ARBA00008072"/>
    </source>
</evidence>
<name>A0A381XF13_9ZZZZ</name>
<evidence type="ECO:0000256" key="4">
    <source>
        <dbReference type="ARBA" id="ARBA00022833"/>
    </source>
</evidence>
<proteinExistence type="inferred from homology"/>
<evidence type="ECO:0000259" key="7">
    <source>
        <dbReference type="Pfam" id="PF01408"/>
    </source>
</evidence>
<comment type="cofactor">
    <cofactor evidence="1">
        <name>Zn(2+)</name>
        <dbReference type="ChEBI" id="CHEBI:29105"/>
    </cofactor>
</comment>
<evidence type="ECO:0000256" key="5">
    <source>
        <dbReference type="ARBA" id="ARBA00023002"/>
    </source>
</evidence>
<evidence type="ECO:0000259" key="6">
    <source>
        <dbReference type="Pfam" id="PF00107"/>
    </source>
</evidence>
<feature type="domain" description="Gfo/Idh/MocA-like oxidoreductase N-terminal" evidence="7">
    <location>
        <begin position="402"/>
        <end position="519"/>
    </location>
</feature>
<gene>
    <name evidence="8" type="ORF">METZ01_LOCUS116198</name>
</gene>
<dbReference type="SUPFAM" id="SSF50129">
    <property type="entry name" value="GroES-like"/>
    <property type="match status" value="1"/>
</dbReference>
<dbReference type="AlphaFoldDB" id="A0A381XF13"/>
<comment type="similarity">
    <text evidence="2">Belongs to the zinc-containing alcohol dehydrogenase family.</text>
</comment>
<dbReference type="GO" id="GO:0016491">
    <property type="term" value="F:oxidoreductase activity"/>
    <property type="evidence" value="ECO:0007669"/>
    <property type="project" value="UniProtKB-KW"/>
</dbReference>
<dbReference type="GO" id="GO:0000166">
    <property type="term" value="F:nucleotide binding"/>
    <property type="evidence" value="ECO:0007669"/>
    <property type="project" value="InterPro"/>
</dbReference>
<sequence length="536" mass="57712">MKQVIQSARNGKLEVKEVPTPKAGTREILVRTTASLISAGTERMVVDFAKKSMPAKAKARPDLVKKILTKAKTDGVTATFKAVMSRLDEPLPLGYSAAGSVVEVGEGLEGSFRVGDRVAISGAGIANHAELCAVPRNLAAPIPEGVSDQQACYGTLSAIALHAVRNLDPGLGDMVAVLGLGLIGQLACQLLGVAGARAIAMDYDDERLKTAKSNGAELAINLQVPDLINRVMSHTSGRGCDGILIAAATPSNHPFETAADLARDRARVCLVGFSGTEFPYAPFMQKELSIIVSRSYGPGRYDEDYENRDVKYPEGFVRWTETENLAESLRLMSPTINPRLNIAALTTHTFEISEAEKAYKLVIEKSEPHLGIVLTYKDTKQAPNKPSQHVQTSVKNDTCVLGVIGGGNFARNTLLPEISKVPDAVLHTLVTKRSASADFSQNKFGFTRACSEENDIFENPSINAVLVASRHNSHARLTVEALSAGKSVLVEKPLGLNKEELEAIRLARKDANAFFQVGFNRRFAPLAVKARNMLAE</sequence>
<dbReference type="CDD" id="cd08255">
    <property type="entry name" value="2-desacetyl-2-hydroxyethyl_bacteriochlorophyllide_like"/>
    <property type="match status" value="1"/>
</dbReference>
<dbReference type="Gene3D" id="3.40.50.720">
    <property type="entry name" value="NAD(P)-binding Rossmann-like Domain"/>
    <property type="match status" value="2"/>
</dbReference>
<evidence type="ECO:0000313" key="8">
    <source>
        <dbReference type="EMBL" id="SVA63344.1"/>
    </source>
</evidence>
<dbReference type="Pfam" id="PF00107">
    <property type="entry name" value="ADH_zinc_N"/>
    <property type="match status" value="1"/>
</dbReference>
<dbReference type="EMBL" id="UINC01014948">
    <property type="protein sequence ID" value="SVA63344.1"/>
    <property type="molecule type" value="Genomic_DNA"/>
</dbReference>
<dbReference type="InterPro" id="IPR036291">
    <property type="entry name" value="NAD(P)-bd_dom_sf"/>
</dbReference>
<dbReference type="Gene3D" id="3.90.180.10">
    <property type="entry name" value="Medium-chain alcohol dehydrogenases, catalytic domain"/>
    <property type="match status" value="1"/>
</dbReference>
<reference evidence="8" key="1">
    <citation type="submission" date="2018-05" db="EMBL/GenBank/DDBJ databases">
        <authorList>
            <person name="Lanie J.A."/>
            <person name="Ng W.-L."/>
            <person name="Kazmierczak K.M."/>
            <person name="Andrzejewski T.M."/>
            <person name="Davidsen T.M."/>
            <person name="Wayne K.J."/>
            <person name="Tettelin H."/>
            <person name="Glass J.I."/>
            <person name="Rusch D."/>
            <person name="Podicherti R."/>
            <person name="Tsui H.-C.T."/>
            <person name="Winkler M.E."/>
        </authorList>
    </citation>
    <scope>NUCLEOTIDE SEQUENCE</scope>
</reference>
<dbReference type="SUPFAM" id="SSF51735">
    <property type="entry name" value="NAD(P)-binding Rossmann-fold domains"/>
    <property type="match status" value="2"/>
</dbReference>
<dbReference type="GO" id="GO:0046872">
    <property type="term" value="F:metal ion binding"/>
    <property type="evidence" value="ECO:0007669"/>
    <property type="project" value="UniProtKB-KW"/>
</dbReference>
<dbReference type="Pfam" id="PF01408">
    <property type="entry name" value="GFO_IDH_MocA"/>
    <property type="match status" value="1"/>
</dbReference>
<dbReference type="InterPro" id="IPR011032">
    <property type="entry name" value="GroES-like_sf"/>
</dbReference>
<dbReference type="InterPro" id="IPR013149">
    <property type="entry name" value="ADH-like_C"/>
</dbReference>
<dbReference type="InterPro" id="IPR000683">
    <property type="entry name" value="Gfo/Idh/MocA-like_OxRdtase_N"/>
</dbReference>
<keyword evidence="5" id="KW-0560">Oxidoreductase</keyword>
<keyword evidence="4" id="KW-0862">Zinc</keyword>
<evidence type="ECO:0000256" key="3">
    <source>
        <dbReference type="ARBA" id="ARBA00022723"/>
    </source>
</evidence>
<keyword evidence="3" id="KW-0479">Metal-binding</keyword>